<dbReference type="SUPFAM" id="SSF49764">
    <property type="entry name" value="HSP20-like chaperones"/>
    <property type="match status" value="1"/>
</dbReference>
<dbReference type="Gene3D" id="2.60.40.790">
    <property type="match status" value="1"/>
</dbReference>
<dbReference type="InterPro" id="IPR008978">
    <property type="entry name" value="HSP20-like_chaperone"/>
</dbReference>
<dbReference type="PANTHER" id="PTHR21664:SF1">
    <property type="entry name" value="NUDC DOMAIN-CONTAINING PROTEIN 1"/>
    <property type="match status" value="1"/>
</dbReference>
<dbReference type="CDD" id="cd06467">
    <property type="entry name" value="p23_NUDC_like"/>
    <property type="match status" value="1"/>
</dbReference>
<evidence type="ECO:0000256" key="2">
    <source>
        <dbReference type="ARBA" id="ARBA00004496"/>
    </source>
</evidence>
<dbReference type="PANTHER" id="PTHR21664">
    <property type="entry name" value="CHRONIC MYELOGENOUS LEUKEMIA TUMOR ANTIGEN 66"/>
    <property type="match status" value="1"/>
</dbReference>
<evidence type="ECO:0000256" key="5">
    <source>
        <dbReference type="ARBA" id="ARBA00023242"/>
    </source>
</evidence>
<feature type="domain" description="CS" evidence="6">
    <location>
        <begin position="160"/>
        <end position="243"/>
    </location>
</feature>
<evidence type="ECO:0000313" key="7">
    <source>
        <dbReference type="EMBL" id="KAJ3257254.1"/>
    </source>
</evidence>
<dbReference type="Proteomes" id="UP001210925">
    <property type="component" value="Unassembled WGS sequence"/>
</dbReference>
<dbReference type="InterPro" id="IPR037895">
    <property type="entry name" value="NUDCD1"/>
</dbReference>
<name>A0AAD5UGQ7_9FUNG</name>
<protein>
    <recommendedName>
        <fullName evidence="3">NudC domain-containing protein 1</fullName>
    </recommendedName>
</protein>
<dbReference type="PROSITE" id="PS51203">
    <property type="entry name" value="CS"/>
    <property type="match status" value="1"/>
</dbReference>
<evidence type="ECO:0000256" key="3">
    <source>
        <dbReference type="ARBA" id="ARBA00018915"/>
    </source>
</evidence>
<reference evidence="7" key="1">
    <citation type="submission" date="2020-05" db="EMBL/GenBank/DDBJ databases">
        <title>Phylogenomic resolution of chytrid fungi.</title>
        <authorList>
            <person name="Stajich J.E."/>
            <person name="Amses K."/>
            <person name="Simmons R."/>
            <person name="Seto K."/>
            <person name="Myers J."/>
            <person name="Bonds A."/>
            <person name="Quandt C.A."/>
            <person name="Barry K."/>
            <person name="Liu P."/>
            <person name="Grigoriev I."/>
            <person name="Longcore J.E."/>
            <person name="James T.Y."/>
        </authorList>
    </citation>
    <scope>NUCLEOTIDE SEQUENCE</scope>
    <source>
        <strain evidence="7">PLAUS21</strain>
    </source>
</reference>
<sequence>MKRSTDLEDGETMKIYDFNPPITNQFPPSIAFTSDLIIVYPGNESILYIFSNHALLTTINVPLEGPTTLLSANSIEDDIFVLFGSFTKDKKFPILVSLGRISLDYNFQIQCTMVGKRIPFYTQINDEHFTILSEFPMKTSKTEDLIDVDIGTNQKSDANKSRVDYIWQQDEDQVTIHIILPNPTNRSSISCMFTSSSIKVNDYIQGKLHSPIVASECIWTLEANQYLTLYLQKTTQYRWQHVFEKDDGVLETIDSSLLAEFKERLEKYSGDEGRREMIAFTEQTEDIDFENESVSLNLFTFNGEILKSNNTSGMKFICNFGKGFVLKSDVDGVLFEMDGLNTVHVGCFNAIGYVYASKQNSRIAISRNGGYCLIMGNNIYGYIHSRGNNGDSFLLDGGSVFGHLLSSTNGLVFFKDYILRIDFQ</sequence>
<dbReference type="Pfam" id="PF04969">
    <property type="entry name" value="CS"/>
    <property type="match status" value="1"/>
</dbReference>
<evidence type="ECO:0000256" key="4">
    <source>
        <dbReference type="ARBA" id="ARBA00022490"/>
    </source>
</evidence>
<dbReference type="GO" id="GO:0005737">
    <property type="term" value="C:cytoplasm"/>
    <property type="evidence" value="ECO:0007669"/>
    <property type="project" value="UniProtKB-SubCell"/>
</dbReference>
<dbReference type="EMBL" id="JADGKB010000040">
    <property type="protein sequence ID" value="KAJ3257254.1"/>
    <property type="molecule type" value="Genomic_DNA"/>
</dbReference>
<dbReference type="GO" id="GO:0005634">
    <property type="term" value="C:nucleus"/>
    <property type="evidence" value="ECO:0007669"/>
    <property type="project" value="UniProtKB-SubCell"/>
</dbReference>
<gene>
    <name evidence="7" type="primary">NUDCD1</name>
    <name evidence="7" type="ORF">HK103_004808</name>
</gene>
<evidence type="ECO:0000259" key="6">
    <source>
        <dbReference type="PROSITE" id="PS51203"/>
    </source>
</evidence>
<keyword evidence="5" id="KW-0539">Nucleus</keyword>
<evidence type="ECO:0000256" key="1">
    <source>
        <dbReference type="ARBA" id="ARBA00004123"/>
    </source>
</evidence>
<organism evidence="7 8">
    <name type="scientific">Boothiomyces macroporosus</name>
    <dbReference type="NCBI Taxonomy" id="261099"/>
    <lineage>
        <taxon>Eukaryota</taxon>
        <taxon>Fungi</taxon>
        <taxon>Fungi incertae sedis</taxon>
        <taxon>Chytridiomycota</taxon>
        <taxon>Chytridiomycota incertae sedis</taxon>
        <taxon>Chytridiomycetes</taxon>
        <taxon>Rhizophydiales</taxon>
        <taxon>Terramycetaceae</taxon>
        <taxon>Boothiomyces</taxon>
    </lineage>
</organism>
<keyword evidence="4" id="KW-0963">Cytoplasm</keyword>
<comment type="subcellular location">
    <subcellularLocation>
        <location evidence="2">Cytoplasm</location>
    </subcellularLocation>
    <subcellularLocation>
        <location evidence="1">Nucleus</location>
    </subcellularLocation>
</comment>
<accession>A0AAD5UGQ7</accession>
<keyword evidence="8" id="KW-1185">Reference proteome</keyword>
<dbReference type="AlphaFoldDB" id="A0AAD5UGQ7"/>
<evidence type="ECO:0000313" key="8">
    <source>
        <dbReference type="Proteomes" id="UP001210925"/>
    </source>
</evidence>
<dbReference type="InterPro" id="IPR007052">
    <property type="entry name" value="CS_dom"/>
</dbReference>
<proteinExistence type="predicted"/>
<comment type="caution">
    <text evidence="7">The sequence shown here is derived from an EMBL/GenBank/DDBJ whole genome shotgun (WGS) entry which is preliminary data.</text>
</comment>